<evidence type="ECO:0000256" key="6">
    <source>
        <dbReference type="ARBA" id="ARBA00022679"/>
    </source>
</evidence>
<evidence type="ECO:0000256" key="15">
    <source>
        <dbReference type="ARBA" id="ARBA00044883"/>
    </source>
</evidence>
<keyword evidence="14" id="KW-0511">Multifunctional enzyme</keyword>
<evidence type="ECO:0000256" key="13">
    <source>
        <dbReference type="ARBA" id="ARBA00023160"/>
    </source>
</evidence>
<accession>A0AAV2NYP7</accession>
<dbReference type="GO" id="GO:0004315">
    <property type="term" value="F:3-oxoacyl-[acyl-carrier-protein] synthase activity"/>
    <property type="evidence" value="ECO:0007669"/>
    <property type="project" value="InterPro"/>
</dbReference>
<protein>
    <recommendedName>
        <fullName evidence="2">Fatty acid synthase</fullName>
        <ecNumber evidence="1">2.3.1.85</ecNumber>
    </recommendedName>
</protein>
<dbReference type="InterPro" id="IPR014030">
    <property type="entry name" value="Ketoacyl_synth_N"/>
</dbReference>
<dbReference type="Pfam" id="PF21149">
    <property type="entry name" value="FAS_pseudo-KR"/>
    <property type="match status" value="1"/>
</dbReference>
<dbReference type="CDD" id="cd00833">
    <property type="entry name" value="PKS"/>
    <property type="match status" value="1"/>
</dbReference>
<dbReference type="SUPFAM" id="SSF47336">
    <property type="entry name" value="ACP-like"/>
    <property type="match status" value="1"/>
</dbReference>
<keyword evidence="7" id="KW-0378">Hydrolase</keyword>
<dbReference type="PANTHER" id="PTHR43775:SF7">
    <property type="entry name" value="FATTY ACID SYNTHASE"/>
    <property type="match status" value="1"/>
</dbReference>
<dbReference type="InterPro" id="IPR020841">
    <property type="entry name" value="PKS_Beta-ketoAc_synthase_dom"/>
</dbReference>
<dbReference type="PROSITE" id="PS00606">
    <property type="entry name" value="KS3_1"/>
    <property type="match status" value="1"/>
</dbReference>
<dbReference type="SUPFAM" id="SSF51735">
    <property type="entry name" value="NAD(P)-binding Rossmann-fold domains"/>
    <property type="match status" value="2"/>
</dbReference>
<keyword evidence="12" id="KW-0443">Lipid metabolism</keyword>
<dbReference type="PROSITE" id="PS50075">
    <property type="entry name" value="CARRIER"/>
    <property type="match status" value="1"/>
</dbReference>
<keyword evidence="4" id="KW-0444">Lipid biosynthesis</keyword>
<evidence type="ECO:0000256" key="10">
    <source>
        <dbReference type="ARBA" id="ARBA00023002"/>
    </source>
</evidence>
<dbReference type="FunFam" id="3.40.50.720:FF:000209">
    <property type="entry name" value="Polyketide synthase Pks12"/>
    <property type="match status" value="1"/>
</dbReference>
<evidence type="ECO:0000313" key="21">
    <source>
        <dbReference type="Proteomes" id="UP001497644"/>
    </source>
</evidence>
<dbReference type="SMART" id="SM00829">
    <property type="entry name" value="PKS_ER"/>
    <property type="match status" value="1"/>
</dbReference>
<feature type="region of interest" description="C-terminal hotdog fold" evidence="16">
    <location>
        <begin position="980"/>
        <end position="1124"/>
    </location>
</feature>
<dbReference type="SUPFAM" id="SSF50129">
    <property type="entry name" value="GroES-like"/>
    <property type="match status" value="1"/>
</dbReference>
<dbReference type="Pfam" id="PF21089">
    <property type="entry name" value="PKS_DH_N"/>
    <property type="match status" value="1"/>
</dbReference>
<dbReference type="InterPro" id="IPR001227">
    <property type="entry name" value="Ac_transferase_dom_sf"/>
</dbReference>
<dbReference type="InterPro" id="IPR036291">
    <property type="entry name" value="NAD(P)-bd_dom_sf"/>
</dbReference>
<keyword evidence="21" id="KW-1185">Reference proteome</keyword>
<evidence type="ECO:0000256" key="5">
    <source>
        <dbReference type="ARBA" id="ARBA00022553"/>
    </source>
</evidence>
<dbReference type="EC" id="2.3.1.85" evidence="1"/>
<dbReference type="InterPro" id="IPR009081">
    <property type="entry name" value="PP-bd_ACP"/>
</dbReference>
<keyword evidence="10" id="KW-0560">Oxidoreductase</keyword>
<dbReference type="InterPro" id="IPR020807">
    <property type="entry name" value="PKS_DH"/>
</dbReference>
<evidence type="ECO:0000256" key="12">
    <source>
        <dbReference type="ARBA" id="ARBA00023098"/>
    </source>
</evidence>
<evidence type="ECO:0000259" key="18">
    <source>
        <dbReference type="PROSITE" id="PS52004"/>
    </source>
</evidence>
<reference evidence="20" key="1">
    <citation type="submission" date="2024-04" db="EMBL/GenBank/DDBJ databases">
        <authorList>
            <consortium name="Molecular Ecology Group"/>
        </authorList>
    </citation>
    <scope>NUCLEOTIDE SEQUENCE</scope>
</reference>
<feature type="active site" description="Proton donor; for dehydratase activity" evidence="16">
    <location>
        <position position="1030"/>
    </location>
</feature>
<dbReference type="Pfam" id="PF13602">
    <property type="entry name" value="ADH_zinc_N_2"/>
    <property type="match status" value="1"/>
</dbReference>
<evidence type="ECO:0000256" key="8">
    <source>
        <dbReference type="ARBA" id="ARBA00022832"/>
    </source>
</evidence>
<evidence type="ECO:0000256" key="9">
    <source>
        <dbReference type="ARBA" id="ARBA00022857"/>
    </source>
</evidence>
<dbReference type="CDD" id="cd05195">
    <property type="entry name" value="enoyl_red"/>
    <property type="match status" value="1"/>
</dbReference>
<evidence type="ECO:0000313" key="20">
    <source>
        <dbReference type="EMBL" id="CAL1684701.1"/>
    </source>
</evidence>
<feature type="domain" description="Ketosynthase family 3 (KS3)" evidence="18">
    <location>
        <begin position="6"/>
        <end position="408"/>
    </location>
</feature>
<dbReference type="InterPro" id="IPR057326">
    <property type="entry name" value="KR_dom"/>
</dbReference>
<dbReference type="InterPro" id="IPR016039">
    <property type="entry name" value="Thiolase-like"/>
</dbReference>
<dbReference type="SMART" id="SM00825">
    <property type="entry name" value="PKS_KS"/>
    <property type="match status" value="1"/>
</dbReference>
<evidence type="ECO:0000256" key="11">
    <source>
        <dbReference type="ARBA" id="ARBA00023027"/>
    </source>
</evidence>
<keyword evidence="8" id="KW-0276">Fatty acid metabolism</keyword>
<dbReference type="InterPro" id="IPR049391">
    <property type="entry name" value="FAS_pseudo-KR"/>
</dbReference>
<dbReference type="Gene3D" id="3.10.129.110">
    <property type="entry name" value="Polyketide synthase dehydratase"/>
    <property type="match status" value="1"/>
</dbReference>
<dbReference type="GO" id="GO:0006633">
    <property type="term" value="P:fatty acid biosynthetic process"/>
    <property type="evidence" value="ECO:0007669"/>
    <property type="project" value="UniProtKB-KW"/>
</dbReference>
<feature type="region of interest" description="N-terminal hotdog fold" evidence="16">
    <location>
        <begin position="843"/>
        <end position="967"/>
    </location>
</feature>
<evidence type="ECO:0000256" key="14">
    <source>
        <dbReference type="ARBA" id="ARBA00023268"/>
    </source>
</evidence>
<dbReference type="InterPro" id="IPR020843">
    <property type="entry name" value="ER"/>
</dbReference>
<dbReference type="Pfam" id="PF02801">
    <property type="entry name" value="Ketoacyl-synt_C"/>
    <property type="match status" value="1"/>
</dbReference>
<dbReference type="Pfam" id="PF00550">
    <property type="entry name" value="PP-binding"/>
    <property type="match status" value="1"/>
</dbReference>
<dbReference type="SMART" id="SM00827">
    <property type="entry name" value="PKS_AT"/>
    <property type="match status" value="1"/>
</dbReference>
<dbReference type="SUPFAM" id="SSF52151">
    <property type="entry name" value="FabD/lysophospholipase-like"/>
    <property type="match status" value="1"/>
</dbReference>
<keyword evidence="6" id="KW-0808">Transferase</keyword>
<evidence type="ECO:0000256" key="3">
    <source>
        <dbReference type="ARBA" id="ARBA00022450"/>
    </source>
</evidence>
<dbReference type="GO" id="GO:0004312">
    <property type="term" value="F:fatty acid synthase activity"/>
    <property type="evidence" value="ECO:0007669"/>
    <property type="project" value="UniProtKB-EC"/>
</dbReference>
<dbReference type="PROSITE" id="PS52019">
    <property type="entry name" value="PKS_MFAS_DH"/>
    <property type="match status" value="1"/>
</dbReference>
<dbReference type="SMART" id="SM00826">
    <property type="entry name" value="PKS_DH"/>
    <property type="match status" value="1"/>
</dbReference>
<dbReference type="SMART" id="SM00822">
    <property type="entry name" value="PKS_KR"/>
    <property type="match status" value="1"/>
</dbReference>
<keyword evidence="13" id="KW-0275">Fatty acid biosynthesis</keyword>
<dbReference type="SUPFAM" id="SSF55048">
    <property type="entry name" value="Probable ACP-binding domain of malonyl-CoA ACP transacylase"/>
    <property type="match status" value="1"/>
</dbReference>
<keyword evidence="3" id="KW-0596">Phosphopantetheine</keyword>
<comment type="catalytic activity">
    <reaction evidence="15">
        <text>acetyl-CoA + n malonyl-CoA + 2n NADPH + 2n H(+) = a long-chain fatty acid + (n+1) CoA + n CO2 + 2n NADP(+).</text>
        <dbReference type="EC" id="2.3.1.85"/>
    </reaction>
</comment>
<evidence type="ECO:0000259" key="17">
    <source>
        <dbReference type="PROSITE" id="PS50075"/>
    </source>
</evidence>
<dbReference type="GO" id="GO:0016491">
    <property type="term" value="F:oxidoreductase activity"/>
    <property type="evidence" value="ECO:0007669"/>
    <property type="project" value="UniProtKB-KW"/>
</dbReference>
<dbReference type="InterPro" id="IPR049900">
    <property type="entry name" value="PKS_mFAS_DH"/>
</dbReference>
<dbReference type="Pfam" id="PF00109">
    <property type="entry name" value="ketoacyl-synt"/>
    <property type="match status" value="1"/>
</dbReference>
<dbReference type="Gene3D" id="3.40.50.720">
    <property type="entry name" value="NAD(P)-binding Rossmann-like Domain"/>
    <property type="match status" value="1"/>
</dbReference>
<evidence type="ECO:0000256" key="2">
    <source>
        <dbReference type="ARBA" id="ARBA00018769"/>
    </source>
</evidence>
<feature type="domain" description="PKS/mFAS DH" evidence="19">
    <location>
        <begin position="843"/>
        <end position="1124"/>
    </location>
</feature>
<dbReference type="InterPro" id="IPR016036">
    <property type="entry name" value="Malonyl_transacylase_ACP-bd"/>
</dbReference>
<dbReference type="Proteomes" id="UP001497644">
    <property type="component" value="Chromosome 5"/>
</dbReference>
<dbReference type="PROSITE" id="PS52004">
    <property type="entry name" value="KS3_2"/>
    <property type="match status" value="1"/>
</dbReference>
<gene>
    <name evidence="20" type="ORF">LPLAT_LOCUS10275</name>
</gene>
<dbReference type="SUPFAM" id="SSF53901">
    <property type="entry name" value="Thiolase-like"/>
    <property type="match status" value="1"/>
</dbReference>
<evidence type="ECO:0000256" key="7">
    <source>
        <dbReference type="ARBA" id="ARBA00022801"/>
    </source>
</evidence>
<dbReference type="Pfam" id="PF00698">
    <property type="entry name" value="Acyl_transf_1"/>
    <property type="match status" value="1"/>
</dbReference>
<evidence type="ECO:0000256" key="1">
    <source>
        <dbReference type="ARBA" id="ARBA00012873"/>
    </source>
</evidence>
<dbReference type="CDD" id="cd08954">
    <property type="entry name" value="KR_1_FAS_SDR_x"/>
    <property type="match status" value="1"/>
</dbReference>
<dbReference type="InterPro" id="IPR011032">
    <property type="entry name" value="GroES-like_sf"/>
</dbReference>
<dbReference type="InterPro" id="IPR050091">
    <property type="entry name" value="PKS_NRPS_Biosynth_Enz"/>
</dbReference>
<dbReference type="Gene3D" id="3.90.180.10">
    <property type="entry name" value="Medium-chain alcohol dehydrogenases, catalytic domain"/>
    <property type="match status" value="1"/>
</dbReference>
<dbReference type="InterPro" id="IPR013968">
    <property type="entry name" value="PKS_KR"/>
</dbReference>
<dbReference type="InterPro" id="IPR018201">
    <property type="entry name" value="Ketoacyl_synth_AS"/>
</dbReference>
<dbReference type="InterPro" id="IPR049552">
    <property type="entry name" value="PKS_DH_N"/>
</dbReference>
<dbReference type="InterPro" id="IPR014043">
    <property type="entry name" value="Acyl_transferase_dom"/>
</dbReference>
<dbReference type="Gene3D" id="3.30.70.3290">
    <property type="match status" value="1"/>
</dbReference>
<dbReference type="Pfam" id="PF16197">
    <property type="entry name" value="KAsynt_C_assoc"/>
    <property type="match status" value="1"/>
</dbReference>
<organism evidence="20 21">
    <name type="scientific">Lasius platythorax</name>
    <dbReference type="NCBI Taxonomy" id="488582"/>
    <lineage>
        <taxon>Eukaryota</taxon>
        <taxon>Metazoa</taxon>
        <taxon>Ecdysozoa</taxon>
        <taxon>Arthropoda</taxon>
        <taxon>Hexapoda</taxon>
        <taxon>Insecta</taxon>
        <taxon>Pterygota</taxon>
        <taxon>Neoptera</taxon>
        <taxon>Endopterygota</taxon>
        <taxon>Hymenoptera</taxon>
        <taxon>Apocrita</taxon>
        <taxon>Aculeata</taxon>
        <taxon>Formicoidea</taxon>
        <taxon>Formicidae</taxon>
        <taxon>Formicinae</taxon>
        <taxon>Lasius</taxon>
        <taxon>Lasius</taxon>
    </lineage>
</organism>
<evidence type="ECO:0000256" key="4">
    <source>
        <dbReference type="ARBA" id="ARBA00022516"/>
    </source>
</evidence>
<dbReference type="InterPro" id="IPR032821">
    <property type="entry name" value="PKS_assoc"/>
</dbReference>
<evidence type="ECO:0000259" key="19">
    <source>
        <dbReference type="PROSITE" id="PS52019"/>
    </source>
</evidence>
<keyword evidence="11" id="KW-0520">NAD</keyword>
<feature type="active site" description="Proton acceptor; for dehydratase activity" evidence="16">
    <location>
        <position position="879"/>
    </location>
</feature>
<dbReference type="Gene3D" id="3.40.366.10">
    <property type="entry name" value="Malonyl-Coenzyme A Acyl Carrier Protein, domain 2"/>
    <property type="match status" value="1"/>
</dbReference>
<sequence length="2082" mass="230304">MPTHIESDIVITGISGRLPESSNIEEFKENLMKGMDMVTEDERRWTPGMYGLPSRFGKLKDLGSFDASFFKIHPKQVHPMDPQLRIMLEVTYEALIDAGVNPSAMKGSRTGVFIGVSTSDANNFWKRNPNGYGLLGCSKAMFANRISYAFDLNGPSYSLDTACSSALTAMHQAVVAIHAGECDAAIIGGLNLVLDPANSLHFHRLNMLSKDGKCKAFDITADGYTRAEAVVAIYLQRAKDARRVYATVMNTAINTDGYKPEGITYPSGNIQYLMLQKVYSEVGINPEDVVYVEAHGSGTAVGDPEELTAIERLFCKNRRTPLQIGSVKSNMGHAEPASGLCSIAKVLIAMEAGVIPANLHFDIPNPKIPALSEGRIRVIDKATPWNGGIVGINSFGAGGANAHVILRSNPKAKMSSVPNTVEPLLPKLVAVSGRTKEAVQVLLDKANEHRQDDEFLSLLHTVHSDNISGHNFRGYEILAYDGTREIVETNYDEKRPIWFVFSGMNTQWAGMGRELLGIETCQRSLQRCADVLKSHDVDLMNIIVNGTDETYENVMIASVSIVAIQIALVDMLTSIDIRPDGIIGHSLGELSCSYADGAFTLEQTILAAYYKGKSILDSDLEPGAMAVINLNWEEARKMCPPDITPACHNSADSVTISGTSVSVKKFVEELKSKDILVKIINCSGVPFHSKYIVPAESKYRASLDTIIPKPKQRSARWISSSVPEAAWDSPLAQFSSSEYHVNNMLAPVLFQEAIAHIPENAITIEIAPHCLLQAALRISLPSTVTNVSLQKQNHSNNLVFLLSNVGKMYMAGAQPDISKLYPPISFPVGRGTPMIGSLIKWDHSAMWEVPDFKQKPKESGEYVVEVNLSKETDAYLAGHKIDGRFIFPGAGLVVMVWKIFAKLRDTDFERLPVVFENVWFQRITFVPEKKTIKFSISLLEGKGDFEVREADAVVVSGNIRAAEAVEKDQLDLQPLPIPPAGLLLNTEDVYKELRLRGYEYNGTFKGIKSCDSSITVGELRWFNEWSSYMDTMFQFKLLSIDRRLVYGSKVRYAVIDPVLHKRLVDELPKDAGLPVYHYKNVEIVKSGGLEFRGMKPTTPQRQQIQIKPKYERYVFVPYENPRSLVLKDPMREKLHALTVLLQIACENVMTSRIKAVDVAGFRTARSLLAPLVLDIFNGEPLVTIDLQVAVSYAIDDYTTSFTEMNVDVNVVTWNANNDAFPAQSVHLFIAAEVLSGPSSTVLKNLTTALNSSCFILLEETATQLDLKTALKEANLMLAGKQVDSSGKSYLLLKKRREERREPIVIQVTGKNFSWLENAKAVLRKYDSKYQEALFVSQGEELLGMVGFMTCIRREIANVRYVFIQDCNAPKFDKSSQFYAQQLEKGLMANVLMEGQWGSYRHLQLDQRSDVQVEHAYVNARTMGDLSSLEWIQSPLTYCQTELNRLCCVYYASLNFRDIMLAIGKLSTSALSSSGLTTEDYGLGLEFSGRDANGCRVMGIAKSRGLVTTVLPDSGFLWKVPDKWTLEQAATIPIAYVISYYALFVRGRLKAGESVLIHSGASGIGQAAIAVALHASCQVFTTVGTPEKQLFIKNTFPQLTDKHIGNSRDTSFERLIFDETQGRGVDVILNSLAEEKLHAGVRCLANNGRFLEIGKYDMLTGNRVDMSIFLKNISFHGILLETLLEEDEDKRETIKLVSEGIENGVVRPLPTTVFPKRSLVEGFRFMTTGNHIGKVLLKIRHEEPLKNMLPMSRMIMATSCSYMNPEKSYVLIGGLGGFGLELANWMIVRGARIIILVSSSGIRTGYQTSRVQRWRENGIKVVISTADVTTPLGAKHLIEESNRLAPVGGIFNLAVVLHDALFENLQVADFEAVNLPKVDGTRNLDAASRKLCPSLDYFVVFSSISCGRGNSGQSNYGLANSAMERMMEQRHAAGLPGLAIQWGIIGDVGLYIDTMKNKNIDSSILPQRMTSCLATLDIFLQEPYPVLATTVIAEKQKSANNGAKVDFVQVVASILGIENVYSTNFNDSFDKLGIDSLGYTEIKQILEREYDIILSFREIQALTIGKLRDILTASDASRNSSTN</sequence>
<proteinExistence type="predicted"/>
<dbReference type="EMBL" id="OZ034828">
    <property type="protein sequence ID" value="CAL1684701.1"/>
    <property type="molecule type" value="Genomic_DNA"/>
</dbReference>
<dbReference type="Gene3D" id="3.40.47.10">
    <property type="match status" value="1"/>
</dbReference>
<feature type="domain" description="Carrier" evidence="17">
    <location>
        <begin position="1997"/>
        <end position="2077"/>
    </location>
</feature>
<dbReference type="GO" id="GO:0016787">
    <property type="term" value="F:hydrolase activity"/>
    <property type="evidence" value="ECO:0007669"/>
    <property type="project" value="UniProtKB-KW"/>
</dbReference>
<dbReference type="InterPro" id="IPR042104">
    <property type="entry name" value="PKS_dehydratase_sf"/>
</dbReference>
<evidence type="ECO:0000256" key="16">
    <source>
        <dbReference type="PROSITE-ProRule" id="PRU01363"/>
    </source>
</evidence>
<dbReference type="Pfam" id="PF08659">
    <property type="entry name" value="KR"/>
    <property type="match status" value="1"/>
</dbReference>
<dbReference type="InterPro" id="IPR014031">
    <property type="entry name" value="Ketoacyl_synth_C"/>
</dbReference>
<dbReference type="InterPro" id="IPR016035">
    <property type="entry name" value="Acyl_Trfase/lysoPLipase"/>
</dbReference>
<keyword evidence="9" id="KW-0521">NADP</keyword>
<dbReference type="Gene3D" id="1.10.1200.10">
    <property type="entry name" value="ACP-like"/>
    <property type="match status" value="1"/>
</dbReference>
<dbReference type="PANTHER" id="PTHR43775">
    <property type="entry name" value="FATTY ACID SYNTHASE"/>
    <property type="match status" value="1"/>
</dbReference>
<name>A0AAV2NYP7_9HYME</name>
<dbReference type="InterPro" id="IPR036736">
    <property type="entry name" value="ACP-like_sf"/>
</dbReference>
<keyword evidence="5" id="KW-0597">Phosphoprotein</keyword>